<dbReference type="Gene3D" id="3.40.390.10">
    <property type="entry name" value="Collagenase (Catalytic Domain)"/>
    <property type="match status" value="1"/>
</dbReference>
<reference evidence="3" key="1">
    <citation type="submission" date="2025-08" db="UniProtKB">
        <authorList>
            <consortium name="RefSeq"/>
        </authorList>
    </citation>
    <scope>IDENTIFICATION</scope>
    <source>
        <tissue evidence="3">Gonads</tissue>
    </source>
</reference>
<dbReference type="KEGG" id="soy:115887407"/>
<dbReference type="AlphaFoldDB" id="A0A6J2YFF3"/>
<feature type="transmembrane region" description="Helical" evidence="1">
    <location>
        <begin position="12"/>
        <end position="34"/>
    </location>
</feature>
<dbReference type="GO" id="GO:0005886">
    <property type="term" value="C:plasma membrane"/>
    <property type="evidence" value="ECO:0007669"/>
    <property type="project" value="TreeGrafter"/>
</dbReference>
<dbReference type="InterPro" id="IPR051489">
    <property type="entry name" value="ADAM_Metalloproteinase"/>
</dbReference>
<gene>
    <name evidence="3" type="primary">LOC115887407</name>
</gene>
<dbReference type="Proteomes" id="UP000504635">
    <property type="component" value="Unplaced"/>
</dbReference>
<keyword evidence="1" id="KW-0812">Transmembrane</keyword>
<dbReference type="PANTHER" id="PTHR45702">
    <property type="entry name" value="ADAM10/ADAM17 METALLOPEPTIDASE FAMILY MEMBER"/>
    <property type="match status" value="1"/>
</dbReference>
<dbReference type="RefSeq" id="XP_030762683.1">
    <property type="nucleotide sequence ID" value="XM_030906823.1"/>
</dbReference>
<evidence type="ECO:0000256" key="1">
    <source>
        <dbReference type="SAM" id="Phobius"/>
    </source>
</evidence>
<dbReference type="PANTHER" id="PTHR45702:SF2">
    <property type="entry name" value="KUZBANIAN, ISOFORM A"/>
    <property type="match status" value="1"/>
</dbReference>
<evidence type="ECO:0000313" key="3">
    <source>
        <dbReference type="RefSeq" id="XP_030762683.1"/>
    </source>
</evidence>
<sequence>MSIMENGYFPIILLYTVFDVFPICTNVLSCFIFNDMKQYPEYCKPSEEQLFSYDNKIVNRKREATPFTYAFKISYRNNMSNAYITKTKSDIILEDRSTLTIIGDNGKKYTEDINKYAELYEGYMENRPQDSFIKGYIKDGYFFGRVVIDKKAYYIGETGPVTSPLLFDRPYDLYKKLYDKNDPSYDAAFIKEAEKVYRESELDTNNMTEKEIMQRFKKWKKEGMLCPVLVVLENSFLRLLHKGNKEAAISHALFTLDETNAIWRRTDFDNEGGPDNIGFYIKKMEVIETNEPVYYIEPYTRWLKDAGDILRKFSLYSELGKYCIGMVITNQRFKNYVLAMAYMGNRKNNKPGGICQKTINNKTINTLTASAATSRRDKINQIRFEASIAHELGITIQ</sequence>
<proteinExistence type="predicted"/>
<dbReference type="GO" id="GO:0006509">
    <property type="term" value="P:membrane protein ectodomain proteolysis"/>
    <property type="evidence" value="ECO:0007669"/>
    <property type="project" value="TreeGrafter"/>
</dbReference>
<accession>A0A6J2YFF3</accession>
<protein>
    <submittedName>
        <fullName evidence="3">Disintegrin and metalloproteinase domain-containing protein 17-like</fullName>
    </submittedName>
</protein>
<dbReference type="SUPFAM" id="SSF55486">
    <property type="entry name" value="Metalloproteases ('zincins'), catalytic domain"/>
    <property type="match status" value="1"/>
</dbReference>
<evidence type="ECO:0000313" key="2">
    <source>
        <dbReference type="Proteomes" id="UP000504635"/>
    </source>
</evidence>
<dbReference type="GeneID" id="115887407"/>
<dbReference type="OrthoDB" id="2131567at2759"/>
<name>A0A6J2YFF3_SITOR</name>
<dbReference type="GO" id="GO:0004222">
    <property type="term" value="F:metalloendopeptidase activity"/>
    <property type="evidence" value="ECO:0007669"/>
    <property type="project" value="TreeGrafter"/>
</dbReference>
<dbReference type="InParanoid" id="A0A6J2YFF3"/>
<keyword evidence="1" id="KW-0472">Membrane</keyword>
<keyword evidence="2" id="KW-1185">Reference proteome</keyword>
<organism evidence="2 3">
    <name type="scientific">Sitophilus oryzae</name>
    <name type="common">Rice weevil</name>
    <name type="synonym">Curculio oryzae</name>
    <dbReference type="NCBI Taxonomy" id="7048"/>
    <lineage>
        <taxon>Eukaryota</taxon>
        <taxon>Metazoa</taxon>
        <taxon>Ecdysozoa</taxon>
        <taxon>Arthropoda</taxon>
        <taxon>Hexapoda</taxon>
        <taxon>Insecta</taxon>
        <taxon>Pterygota</taxon>
        <taxon>Neoptera</taxon>
        <taxon>Endopterygota</taxon>
        <taxon>Coleoptera</taxon>
        <taxon>Polyphaga</taxon>
        <taxon>Cucujiformia</taxon>
        <taxon>Curculionidae</taxon>
        <taxon>Dryophthorinae</taxon>
        <taxon>Sitophilus</taxon>
    </lineage>
</organism>
<dbReference type="InterPro" id="IPR024079">
    <property type="entry name" value="MetalloPept_cat_dom_sf"/>
</dbReference>
<keyword evidence="1" id="KW-1133">Transmembrane helix</keyword>